<protein>
    <recommendedName>
        <fullName evidence="1">Immunity MXAN-0049 protein domain-containing protein</fullName>
    </recommendedName>
</protein>
<dbReference type="KEGG" id="bhu:bhn_I1884"/>
<dbReference type="EMBL" id="CP017831">
    <property type="protein sequence ID" value="AOZ96917.1"/>
    <property type="molecule type" value="Genomic_DNA"/>
</dbReference>
<dbReference type="AlphaFoldDB" id="A0A1D9P2S7"/>
<dbReference type="OrthoDB" id="2044004at2"/>
<organism evidence="2 3">
    <name type="scientific">Butyrivibrio hungatei</name>
    <dbReference type="NCBI Taxonomy" id="185008"/>
    <lineage>
        <taxon>Bacteria</taxon>
        <taxon>Bacillati</taxon>
        <taxon>Bacillota</taxon>
        <taxon>Clostridia</taxon>
        <taxon>Lachnospirales</taxon>
        <taxon>Lachnospiraceae</taxon>
        <taxon>Butyrivibrio</taxon>
    </lineage>
</organism>
<keyword evidence="3" id="KW-1185">Reference proteome</keyword>
<dbReference type="RefSeq" id="WP_071176571.1">
    <property type="nucleotide sequence ID" value="NZ_CP017831.1"/>
</dbReference>
<gene>
    <name evidence="2" type="ORF">bhn_I1884</name>
</gene>
<evidence type="ECO:0000313" key="3">
    <source>
        <dbReference type="Proteomes" id="UP000179284"/>
    </source>
</evidence>
<feature type="domain" description="Immunity MXAN-0049 protein" evidence="1">
    <location>
        <begin position="17"/>
        <end position="203"/>
    </location>
</feature>
<evidence type="ECO:0000313" key="2">
    <source>
        <dbReference type="EMBL" id="AOZ96917.1"/>
    </source>
</evidence>
<dbReference type="InterPro" id="IPR012433">
    <property type="entry name" value="Imm11"/>
</dbReference>
<dbReference type="Pfam" id="PF07791">
    <property type="entry name" value="Imm11"/>
    <property type="match status" value="1"/>
</dbReference>
<reference evidence="3" key="1">
    <citation type="submission" date="2016-10" db="EMBL/GenBank/DDBJ databases">
        <title>The complete genome sequence of the rumen bacterium Butyrivibrio hungatei MB2003.</title>
        <authorList>
            <person name="Palevich N."/>
            <person name="Kelly W.J."/>
            <person name="Leahy S.C."/>
            <person name="Altermann E."/>
            <person name="Rakonjac J."/>
            <person name="Attwood G.T."/>
        </authorList>
    </citation>
    <scope>NUCLEOTIDE SEQUENCE [LARGE SCALE GENOMIC DNA]</scope>
    <source>
        <strain evidence="3">MB2003</strain>
    </source>
</reference>
<accession>A0A1D9P2S7</accession>
<evidence type="ECO:0000259" key="1">
    <source>
        <dbReference type="Pfam" id="PF07791"/>
    </source>
</evidence>
<proteinExistence type="predicted"/>
<name>A0A1D9P2S7_9FIRM</name>
<sequence>MKKIEFYKMSFDMDRIDETNKNGEQTIYAETTNMDEYEDEEVKKGFFENTIFSKKEIKRWPEICFYYSSHISDNESEYLLNVKRWPIVHSKVMTAFKKAEINGIRWYPIKLIDIETQKENNDYYVMQIMNVIDAFDMEKSKFKYNAKYDFYTFIPGETYLNVDVCRKYDIFRCDKSLAALYVSDKIKRMVQSNNWRGFYFYPQQ</sequence>
<dbReference type="Proteomes" id="UP000179284">
    <property type="component" value="Chromosome I"/>
</dbReference>